<name>A0A235B6H2_9BACL</name>
<accession>A0A235B6H2</accession>
<protein>
    <recommendedName>
        <fullName evidence="3">Phage protein</fullName>
    </recommendedName>
</protein>
<evidence type="ECO:0008006" key="3">
    <source>
        <dbReference type="Google" id="ProtNLM"/>
    </source>
</evidence>
<evidence type="ECO:0000313" key="1">
    <source>
        <dbReference type="EMBL" id="OYD07589.1"/>
    </source>
</evidence>
<dbReference type="EMBL" id="NOWF01000005">
    <property type="protein sequence ID" value="OYD07589.1"/>
    <property type="molecule type" value="Genomic_DNA"/>
</dbReference>
<evidence type="ECO:0000313" key="2">
    <source>
        <dbReference type="Proteomes" id="UP000215459"/>
    </source>
</evidence>
<gene>
    <name evidence="1" type="ORF">CHM34_08875</name>
</gene>
<keyword evidence="2" id="KW-1185">Reference proteome</keyword>
<dbReference type="OrthoDB" id="121684at2"/>
<sequence>MAKYRKKPVIVEAYQTDKVMYINTLEGVHRADPGDWIITGVEGERYPCKPKVFEKTYERVEE</sequence>
<reference evidence="1 2" key="1">
    <citation type="submission" date="2017-07" db="EMBL/GenBank/DDBJ databases">
        <title>The genome sequence of Paludifilum halophilum highlights mechanisms for microbial adaptation to high salt environemnts.</title>
        <authorList>
            <person name="Belbahri L."/>
        </authorList>
    </citation>
    <scope>NUCLEOTIDE SEQUENCE [LARGE SCALE GENOMIC DNA]</scope>
    <source>
        <strain evidence="1 2">DSM 102817</strain>
    </source>
</reference>
<comment type="caution">
    <text evidence="1">The sequence shown here is derived from an EMBL/GenBank/DDBJ whole genome shotgun (WGS) entry which is preliminary data.</text>
</comment>
<dbReference type="AlphaFoldDB" id="A0A235B6H2"/>
<dbReference type="Proteomes" id="UP000215459">
    <property type="component" value="Unassembled WGS sequence"/>
</dbReference>
<proteinExistence type="predicted"/>
<dbReference type="RefSeq" id="WP_094264260.1">
    <property type="nucleotide sequence ID" value="NZ_NOWF01000005.1"/>
</dbReference>
<organism evidence="1 2">
    <name type="scientific">Paludifilum halophilum</name>
    <dbReference type="NCBI Taxonomy" id="1642702"/>
    <lineage>
        <taxon>Bacteria</taxon>
        <taxon>Bacillati</taxon>
        <taxon>Bacillota</taxon>
        <taxon>Bacilli</taxon>
        <taxon>Bacillales</taxon>
        <taxon>Thermoactinomycetaceae</taxon>
        <taxon>Paludifilum</taxon>
    </lineage>
</organism>